<evidence type="ECO:0000256" key="3">
    <source>
        <dbReference type="ARBA" id="ARBA00023163"/>
    </source>
</evidence>
<dbReference type="EMBL" id="JAUIZM010000002">
    <property type="protein sequence ID" value="KAK1399581.1"/>
    <property type="molecule type" value="Genomic_DNA"/>
</dbReference>
<keyword evidence="4" id="KW-0539">Nucleus</keyword>
<dbReference type="EMBL" id="JAUIZM010000002">
    <property type="protein sequence ID" value="KAK1399579.1"/>
    <property type="molecule type" value="Genomic_DNA"/>
</dbReference>
<dbReference type="GO" id="GO:0003677">
    <property type="term" value="F:DNA binding"/>
    <property type="evidence" value="ECO:0007669"/>
    <property type="project" value="UniProtKB-KW"/>
</dbReference>
<evidence type="ECO:0000313" key="7">
    <source>
        <dbReference type="EMBL" id="KAK1399579.1"/>
    </source>
</evidence>
<dbReference type="Pfam" id="PF02365">
    <property type="entry name" value="NAM"/>
    <property type="match status" value="1"/>
</dbReference>
<evidence type="ECO:0000256" key="5">
    <source>
        <dbReference type="SAM" id="MobiDB-lite"/>
    </source>
</evidence>
<dbReference type="InterPro" id="IPR003441">
    <property type="entry name" value="NAC-dom"/>
</dbReference>
<evidence type="ECO:0000313" key="8">
    <source>
        <dbReference type="EMBL" id="KAK1399581.1"/>
    </source>
</evidence>
<reference evidence="7" key="1">
    <citation type="submission" date="2023-02" db="EMBL/GenBank/DDBJ databases">
        <title>Genome of toxic invasive species Heracleum sosnowskyi carries increased number of genes despite the absence of recent whole-genome duplications.</title>
        <authorList>
            <person name="Schelkunov M."/>
            <person name="Shtratnikova V."/>
            <person name="Makarenko M."/>
            <person name="Klepikova A."/>
            <person name="Omelchenko D."/>
            <person name="Novikova G."/>
            <person name="Obukhova E."/>
            <person name="Bogdanov V."/>
            <person name="Penin A."/>
            <person name="Logacheva M."/>
        </authorList>
    </citation>
    <scope>NUCLEOTIDE SEQUENCE</scope>
    <source>
        <strain evidence="7">Hsosn_3</strain>
        <tissue evidence="7">Leaf</tissue>
    </source>
</reference>
<evidence type="ECO:0000256" key="4">
    <source>
        <dbReference type="ARBA" id="ARBA00023242"/>
    </source>
</evidence>
<dbReference type="GO" id="GO:0006355">
    <property type="term" value="P:regulation of DNA-templated transcription"/>
    <property type="evidence" value="ECO:0007669"/>
    <property type="project" value="InterPro"/>
</dbReference>
<evidence type="ECO:0000313" key="9">
    <source>
        <dbReference type="Proteomes" id="UP001237642"/>
    </source>
</evidence>
<dbReference type="PANTHER" id="PTHR31719:SF164">
    <property type="entry name" value="NAC DOMAIN-CONTAINING PROTEIN"/>
    <property type="match status" value="1"/>
</dbReference>
<proteinExistence type="predicted"/>
<dbReference type="Gene3D" id="2.170.150.80">
    <property type="entry name" value="NAC domain"/>
    <property type="match status" value="1"/>
</dbReference>
<name>A0AAD8J8R5_9APIA</name>
<dbReference type="AlphaFoldDB" id="A0AAD8J8R5"/>
<evidence type="ECO:0000256" key="1">
    <source>
        <dbReference type="ARBA" id="ARBA00023015"/>
    </source>
</evidence>
<gene>
    <name evidence="7" type="ORF">POM88_009442</name>
    <name evidence="8" type="ORF">POM88_009444</name>
</gene>
<keyword evidence="9" id="KW-1185">Reference proteome</keyword>
<dbReference type="InterPro" id="IPR036093">
    <property type="entry name" value="NAC_dom_sf"/>
</dbReference>
<dbReference type="PANTHER" id="PTHR31719">
    <property type="entry name" value="NAC TRANSCRIPTION FACTOR 56"/>
    <property type="match status" value="1"/>
</dbReference>
<protein>
    <recommendedName>
        <fullName evidence="6">NAC domain-containing protein</fullName>
    </recommendedName>
</protein>
<evidence type="ECO:0000259" key="6">
    <source>
        <dbReference type="PROSITE" id="PS51005"/>
    </source>
</evidence>
<evidence type="ECO:0000256" key="2">
    <source>
        <dbReference type="ARBA" id="ARBA00023125"/>
    </source>
</evidence>
<dbReference type="Proteomes" id="UP001237642">
    <property type="component" value="Unassembled WGS sequence"/>
</dbReference>
<comment type="caution">
    <text evidence="7">The sequence shown here is derived from an EMBL/GenBank/DDBJ whole genome shotgun (WGS) entry which is preliminary data.</text>
</comment>
<dbReference type="SUPFAM" id="SSF101941">
    <property type="entry name" value="NAC domain"/>
    <property type="match status" value="1"/>
</dbReference>
<feature type="compositionally biased region" description="Polar residues" evidence="5">
    <location>
        <begin position="195"/>
        <end position="228"/>
    </location>
</feature>
<keyword evidence="1" id="KW-0805">Transcription regulation</keyword>
<sequence length="411" mass="46471">MDEKVPAGFRFNPFEEELVTNYLKPKVLGRKLPTNVVEERQLYGPNADPWQVFDPENHSWILSEISPGKFEKITYVFVNLTKKGAAGKKKKVSKDNYVKKAGCGTWDGQTKRYEIRDCNGVLIGEKRFLVFEINDDSDQDLSKVGYWKMHEYHLRGINEDISNPCNTVLCKITFDCSKNPPVKLRPKINDDHPGKSSSKPQKKNTNVDRTSPPSTMNSGPVDSNQGVSENYEEAIANQTRGDDLVVSDSYRDTEKERYSGPEIVEICDQVECVKISDVEENTPVTACSPAEQLLDTGCPKPVSSDFCWPAIYNNGYAKIKEEGGRRKLNIRKNKVHFSSCQKPNKEQSIEDTSTVLGKRKSVVETLRAITKKLNSASSEFCCPAKHDSDYQKAEEEAGRREEMISNFIKFL</sequence>
<feature type="domain" description="NAC" evidence="6">
    <location>
        <begin position="5"/>
        <end position="175"/>
    </location>
</feature>
<reference evidence="7" key="2">
    <citation type="submission" date="2023-05" db="EMBL/GenBank/DDBJ databases">
        <authorList>
            <person name="Schelkunov M.I."/>
        </authorList>
    </citation>
    <scope>NUCLEOTIDE SEQUENCE</scope>
    <source>
        <strain evidence="7">Hsosn_3</strain>
        <tissue evidence="7">Leaf</tissue>
    </source>
</reference>
<dbReference type="PROSITE" id="PS51005">
    <property type="entry name" value="NAC"/>
    <property type="match status" value="1"/>
</dbReference>
<keyword evidence="2" id="KW-0238">DNA-binding</keyword>
<feature type="region of interest" description="Disordered" evidence="5">
    <location>
        <begin position="182"/>
        <end position="257"/>
    </location>
</feature>
<accession>A0AAD8J8R5</accession>
<organism evidence="7 9">
    <name type="scientific">Heracleum sosnowskyi</name>
    <dbReference type="NCBI Taxonomy" id="360622"/>
    <lineage>
        <taxon>Eukaryota</taxon>
        <taxon>Viridiplantae</taxon>
        <taxon>Streptophyta</taxon>
        <taxon>Embryophyta</taxon>
        <taxon>Tracheophyta</taxon>
        <taxon>Spermatophyta</taxon>
        <taxon>Magnoliopsida</taxon>
        <taxon>eudicotyledons</taxon>
        <taxon>Gunneridae</taxon>
        <taxon>Pentapetalae</taxon>
        <taxon>asterids</taxon>
        <taxon>campanulids</taxon>
        <taxon>Apiales</taxon>
        <taxon>Apiaceae</taxon>
        <taxon>Apioideae</taxon>
        <taxon>apioid superclade</taxon>
        <taxon>Tordylieae</taxon>
        <taxon>Tordyliinae</taxon>
        <taxon>Heracleum</taxon>
    </lineage>
</organism>
<keyword evidence="3" id="KW-0804">Transcription</keyword>
<dbReference type="GO" id="GO:0048731">
    <property type="term" value="P:system development"/>
    <property type="evidence" value="ECO:0007669"/>
    <property type="project" value="TreeGrafter"/>
</dbReference>